<reference evidence="7" key="1">
    <citation type="journal article" date="2019" name="Int. J. Syst. Evol. Microbiol.">
        <title>The Global Catalogue of Microorganisms (GCM) 10K type strain sequencing project: providing services to taxonomists for standard genome sequencing and annotation.</title>
        <authorList>
            <consortium name="The Broad Institute Genomics Platform"/>
            <consortium name="The Broad Institute Genome Sequencing Center for Infectious Disease"/>
            <person name="Wu L."/>
            <person name="Ma J."/>
        </authorList>
    </citation>
    <scope>NUCLEOTIDE SEQUENCE [LARGE SCALE GENOMIC DNA]</scope>
    <source>
        <strain evidence="7">JCM 17021</strain>
    </source>
</reference>
<keyword evidence="2" id="KW-0547">Nucleotide-binding</keyword>
<dbReference type="EMBL" id="BAABCN010000002">
    <property type="protein sequence ID" value="GAA3862681.1"/>
    <property type="molecule type" value="Genomic_DNA"/>
</dbReference>
<sequence>MAILHEAELRPSKLELLANWLPTQEWAQIDELAVMELDRVASYRFDDPAGEVGMETLIVRAGDGPLLQVPLTYRGAPLADAEQWLICTMDHSVLGTRWVYDASGDPVYASALAETILAGGTEVEQFVQVGAELQLKPDTTHVRGSGKPGTPVDTIETVEVTRHGDVTIIGAGELHLSIRRVLGRVVDVTDAAQSLVGTWDGQSAPVVLAFASY</sequence>
<accession>A0ABP7K1V3</accession>
<keyword evidence="3" id="KW-0418">Kinase</keyword>
<dbReference type="RefSeq" id="WP_345061678.1">
    <property type="nucleotide sequence ID" value="NZ_BAABCN010000002.1"/>
</dbReference>
<dbReference type="Pfam" id="PF18085">
    <property type="entry name" value="Mak_N_cap"/>
    <property type="match status" value="1"/>
</dbReference>
<keyword evidence="1" id="KW-0808">Transferase</keyword>
<dbReference type="Proteomes" id="UP001501803">
    <property type="component" value="Unassembled WGS sequence"/>
</dbReference>
<evidence type="ECO:0000313" key="6">
    <source>
        <dbReference type="EMBL" id="GAA3862681.1"/>
    </source>
</evidence>
<dbReference type="NCBIfam" id="NF047744">
    <property type="entry name" value="CG0192_rel"/>
    <property type="match status" value="1"/>
</dbReference>
<dbReference type="InterPro" id="IPR040999">
    <property type="entry name" value="Mak_N_cap"/>
</dbReference>
<proteinExistence type="predicted"/>
<evidence type="ECO:0000256" key="1">
    <source>
        <dbReference type="ARBA" id="ARBA00022679"/>
    </source>
</evidence>
<evidence type="ECO:0000256" key="2">
    <source>
        <dbReference type="ARBA" id="ARBA00022741"/>
    </source>
</evidence>
<keyword evidence="7" id="KW-1185">Reference proteome</keyword>
<feature type="domain" description="Maltokinase N-terminal cap" evidence="5">
    <location>
        <begin position="20"/>
        <end position="105"/>
    </location>
</feature>
<name>A0ABP7K1V3_9MICO</name>
<gene>
    <name evidence="6" type="ORF">GCM10022381_03520</name>
</gene>
<evidence type="ECO:0000256" key="3">
    <source>
        <dbReference type="ARBA" id="ARBA00022777"/>
    </source>
</evidence>
<protein>
    <recommendedName>
        <fullName evidence="5">Maltokinase N-terminal cap domain-containing protein</fullName>
    </recommendedName>
</protein>
<comment type="caution">
    <text evidence="6">The sequence shown here is derived from an EMBL/GenBank/DDBJ whole genome shotgun (WGS) entry which is preliminary data.</text>
</comment>
<organism evidence="6 7">
    <name type="scientific">Leifsonia kafniensis</name>
    <dbReference type="NCBI Taxonomy" id="475957"/>
    <lineage>
        <taxon>Bacteria</taxon>
        <taxon>Bacillati</taxon>
        <taxon>Actinomycetota</taxon>
        <taxon>Actinomycetes</taxon>
        <taxon>Micrococcales</taxon>
        <taxon>Microbacteriaceae</taxon>
        <taxon>Leifsonia</taxon>
    </lineage>
</organism>
<evidence type="ECO:0000313" key="7">
    <source>
        <dbReference type="Proteomes" id="UP001501803"/>
    </source>
</evidence>
<evidence type="ECO:0000259" key="5">
    <source>
        <dbReference type="Pfam" id="PF18085"/>
    </source>
</evidence>
<keyword evidence="4" id="KW-0067">ATP-binding</keyword>
<evidence type="ECO:0000256" key="4">
    <source>
        <dbReference type="ARBA" id="ARBA00022840"/>
    </source>
</evidence>